<dbReference type="SUPFAM" id="SSF103501">
    <property type="entry name" value="Respiratory nitrate reductase 1 gamma chain"/>
    <property type="match status" value="1"/>
</dbReference>
<dbReference type="InterPro" id="IPR004017">
    <property type="entry name" value="Cys_rich_dom"/>
</dbReference>
<feature type="transmembrane region" description="Helical" evidence="6">
    <location>
        <begin position="105"/>
        <end position="128"/>
    </location>
</feature>
<evidence type="ECO:0000256" key="6">
    <source>
        <dbReference type="SAM" id="Phobius"/>
    </source>
</evidence>
<evidence type="ECO:0000256" key="1">
    <source>
        <dbReference type="ARBA" id="ARBA00022485"/>
    </source>
</evidence>
<reference evidence="8 9" key="1">
    <citation type="journal article" date="2009" name="Int. J. Syst. Evol. Microbiol.">
        <title>Paenibacillus contaminans sp. nov., isolated from a contaminated laboratory plate.</title>
        <authorList>
            <person name="Chou J.H."/>
            <person name="Lee J.H."/>
            <person name="Lin M.C."/>
            <person name="Chang P.S."/>
            <person name="Arun A.B."/>
            <person name="Young C.C."/>
            <person name="Chen W.M."/>
        </authorList>
    </citation>
    <scope>NUCLEOTIDE SEQUENCE [LARGE SCALE GENOMIC DNA]</scope>
    <source>
        <strain evidence="8 9">CKOBP-6</strain>
    </source>
</reference>
<keyword evidence="6" id="KW-0812">Transmembrane</keyword>
<dbReference type="EMBL" id="QMFB01000007">
    <property type="protein sequence ID" value="RAV20808.1"/>
    <property type="molecule type" value="Genomic_DNA"/>
</dbReference>
<dbReference type="InterPro" id="IPR051460">
    <property type="entry name" value="HdrC_iron-sulfur_subunit"/>
</dbReference>
<sequence>MAIHLAAAVLVTGYAIFLFAHVVYSRYLFIRLGRPGTDEIKTSWKKRLKHTAAQMFGHGTLLQDWRSGVMHLVIFYGFIVLQLGAIDLIVQGINTDWHLPLGGVYPAFTLSQEIVVLLVLAAVLYAAFRRYAEKLPRLKKGWGPAIVLLFIGGLMLSILFTLAAKRVWLGEAPSGYPFVSSFIASQFETFGETANGVMFYSGWWAHLLILLAFLVYVPQSKHAHILFAPVNLFIRSVSPHGRLEPVNLEDDDAETFGVSKIEQFTRNQLTDLYACVECGRCTSSCPASGTGKMLSPMHLIIHMRDHLTNKGAAITSRTPWMPAFAFSGNVANRVAAEASAMDGDKTNDTEFTLELLGETVTDQELWACTTCRNCEDQCPVANEHVSFIVDMRRYLVLTEGSLPAEAGRALMNIERQGNPWGLSRQDRARWKDGLGGGDPAPSIQDGKPFEYLFYIGSMGAYDKRCQKITRAFIRIMNRAGISFAVLDNEETNSGDTARRLGNEFLYQELARTNIGIFNKYKVRKIVTIDPHAYNTFKNEYPDFGLGPDVEVYHHSELIASWLKEGRIRPTMKLAERVTYHDSCYLGRYNGIYDAPRDILSAVPGIDLAEMERTGRNSMCCGAGGGRMWMEESEGTRVNVSRTEQALAVKPTIIGTACPYCLTMMSDGTKTLEADDRVRTMDIAEIVEAALE</sequence>
<keyword evidence="3" id="KW-0560">Oxidoreductase</keyword>
<keyword evidence="4" id="KW-0408">Iron</keyword>
<dbReference type="Gene3D" id="1.20.950.20">
    <property type="entry name" value="Transmembrane di-heme cytochromes, Chain C"/>
    <property type="match status" value="1"/>
</dbReference>
<gene>
    <name evidence="8" type="ORF">DQG23_14095</name>
</gene>
<feature type="transmembrane region" description="Helical" evidence="6">
    <location>
        <begin position="140"/>
        <end position="164"/>
    </location>
</feature>
<feature type="transmembrane region" description="Helical" evidence="6">
    <location>
        <begin position="6"/>
        <end position="24"/>
    </location>
</feature>
<proteinExistence type="predicted"/>
<evidence type="ECO:0000256" key="5">
    <source>
        <dbReference type="ARBA" id="ARBA00023014"/>
    </source>
</evidence>
<dbReference type="PANTHER" id="PTHR43255:SF1">
    <property type="entry name" value="IRON-SULFUR-BINDING OXIDOREDUCTASE FADF-RELATED"/>
    <property type="match status" value="1"/>
</dbReference>
<dbReference type="GO" id="GO:0005886">
    <property type="term" value="C:plasma membrane"/>
    <property type="evidence" value="ECO:0007669"/>
    <property type="project" value="TreeGrafter"/>
</dbReference>
<keyword evidence="5" id="KW-0411">Iron-sulfur</keyword>
<dbReference type="GO" id="GO:0016491">
    <property type="term" value="F:oxidoreductase activity"/>
    <property type="evidence" value="ECO:0007669"/>
    <property type="project" value="UniProtKB-KW"/>
</dbReference>
<keyword evidence="2" id="KW-0479">Metal-binding</keyword>
<evidence type="ECO:0000256" key="3">
    <source>
        <dbReference type="ARBA" id="ARBA00023002"/>
    </source>
</evidence>
<keyword evidence="6" id="KW-1133">Transmembrane helix</keyword>
<dbReference type="GO" id="GO:0046872">
    <property type="term" value="F:metal ion binding"/>
    <property type="evidence" value="ECO:0007669"/>
    <property type="project" value="UniProtKB-KW"/>
</dbReference>
<dbReference type="PANTHER" id="PTHR43255">
    <property type="entry name" value="IRON-SULFUR-BINDING OXIDOREDUCTASE FADF-RELATED-RELATED"/>
    <property type="match status" value="1"/>
</dbReference>
<organism evidence="8 9">
    <name type="scientific">Paenibacillus contaminans</name>
    <dbReference type="NCBI Taxonomy" id="450362"/>
    <lineage>
        <taxon>Bacteria</taxon>
        <taxon>Bacillati</taxon>
        <taxon>Bacillota</taxon>
        <taxon>Bacilli</taxon>
        <taxon>Bacillales</taxon>
        <taxon>Paenibacillaceae</taxon>
        <taxon>Paenibacillus</taxon>
    </lineage>
</organism>
<dbReference type="RefSeq" id="WP_113031665.1">
    <property type="nucleotide sequence ID" value="NZ_QMFB01000007.1"/>
</dbReference>
<dbReference type="Pfam" id="PF13183">
    <property type="entry name" value="Fer4_8"/>
    <property type="match status" value="1"/>
</dbReference>
<dbReference type="PROSITE" id="PS00198">
    <property type="entry name" value="4FE4S_FER_1"/>
    <property type="match status" value="2"/>
</dbReference>
<evidence type="ECO:0000313" key="9">
    <source>
        <dbReference type="Proteomes" id="UP000250369"/>
    </source>
</evidence>
<evidence type="ECO:0000313" key="8">
    <source>
        <dbReference type="EMBL" id="RAV20808.1"/>
    </source>
</evidence>
<accession>A0A329MMX2</accession>
<dbReference type="SUPFAM" id="SSF46548">
    <property type="entry name" value="alpha-helical ferredoxin"/>
    <property type="match status" value="1"/>
</dbReference>
<dbReference type="InterPro" id="IPR017896">
    <property type="entry name" value="4Fe4S_Fe-S-bd"/>
</dbReference>
<comment type="caution">
    <text evidence="8">The sequence shown here is derived from an EMBL/GenBank/DDBJ whole genome shotgun (WGS) entry which is preliminary data.</text>
</comment>
<dbReference type="GO" id="GO:0051539">
    <property type="term" value="F:4 iron, 4 sulfur cluster binding"/>
    <property type="evidence" value="ECO:0007669"/>
    <property type="project" value="UniProtKB-KW"/>
</dbReference>
<protein>
    <recommendedName>
        <fullName evidence="7">4Fe-4S ferredoxin-type domain-containing protein</fullName>
    </recommendedName>
</protein>
<feature type="transmembrane region" description="Helical" evidence="6">
    <location>
        <begin position="73"/>
        <end position="93"/>
    </location>
</feature>
<dbReference type="Proteomes" id="UP000250369">
    <property type="component" value="Unassembled WGS sequence"/>
</dbReference>
<dbReference type="PROSITE" id="PS51379">
    <property type="entry name" value="4FE4S_FER_2"/>
    <property type="match status" value="2"/>
</dbReference>
<dbReference type="AlphaFoldDB" id="A0A329MMX2"/>
<feature type="domain" description="4Fe-4S ferredoxin-type" evidence="7">
    <location>
        <begin position="266"/>
        <end position="296"/>
    </location>
</feature>
<dbReference type="Gene3D" id="1.10.1060.10">
    <property type="entry name" value="Alpha-helical ferredoxin"/>
    <property type="match status" value="1"/>
</dbReference>
<keyword evidence="9" id="KW-1185">Reference proteome</keyword>
<feature type="transmembrane region" description="Helical" evidence="6">
    <location>
        <begin position="197"/>
        <end position="217"/>
    </location>
</feature>
<name>A0A329MMX2_9BACL</name>
<evidence type="ECO:0000256" key="4">
    <source>
        <dbReference type="ARBA" id="ARBA00023004"/>
    </source>
</evidence>
<evidence type="ECO:0000259" key="7">
    <source>
        <dbReference type="PROSITE" id="PS51379"/>
    </source>
</evidence>
<dbReference type="OrthoDB" id="9794954at2"/>
<dbReference type="Pfam" id="PF02754">
    <property type="entry name" value="CCG"/>
    <property type="match status" value="2"/>
</dbReference>
<keyword evidence="6" id="KW-0472">Membrane</keyword>
<dbReference type="InterPro" id="IPR036197">
    <property type="entry name" value="NarG-like_sf"/>
</dbReference>
<keyword evidence="1" id="KW-0004">4Fe-4S</keyword>
<feature type="domain" description="4Fe-4S ferredoxin-type" evidence="7">
    <location>
        <begin position="357"/>
        <end position="390"/>
    </location>
</feature>
<dbReference type="InterPro" id="IPR009051">
    <property type="entry name" value="Helical_ferredxn"/>
</dbReference>
<dbReference type="InterPro" id="IPR017900">
    <property type="entry name" value="4Fe4S_Fe_S_CS"/>
</dbReference>
<evidence type="ECO:0000256" key="2">
    <source>
        <dbReference type="ARBA" id="ARBA00022723"/>
    </source>
</evidence>